<evidence type="ECO:0000313" key="3">
    <source>
        <dbReference type="Proteomes" id="UP001519504"/>
    </source>
</evidence>
<organism evidence="2 3">
    <name type="scientific">Fructobacillus broussonetiae</name>
    <dbReference type="NCBI Taxonomy" id="2713173"/>
    <lineage>
        <taxon>Bacteria</taxon>
        <taxon>Bacillati</taxon>
        <taxon>Bacillota</taxon>
        <taxon>Bacilli</taxon>
        <taxon>Lactobacillales</taxon>
        <taxon>Lactobacillaceae</taxon>
        <taxon>Fructobacillus</taxon>
    </lineage>
</organism>
<sequence>MTKAEIRRQIKATVKDKLTGNWGYAILIALPGIIFGWVSNRSDYNSTINDVAQGYGFTFPTVAVANTTIFGILAFFASTAAMYAFLNFYRTDKREPQPFLQTINAYGESKGLFLGTLVVGLLQFVLTFLWLLLLFVPGIIKSFSYSQALFAYKDAKANGEDIRFIDAITRSRELMDGHKWELFVLYLSFLGWGIVVFFTFGIGTLWLTPYMNMTLAGFYDHLKKEAEKKASEDVTSEV</sequence>
<gene>
    <name evidence="2" type="ORF">G6R29_03950</name>
</gene>
<feature type="transmembrane region" description="Helical" evidence="1">
    <location>
        <begin position="21"/>
        <end position="39"/>
    </location>
</feature>
<feature type="transmembrane region" description="Helical" evidence="1">
    <location>
        <begin position="59"/>
        <end position="86"/>
    </location>
</feature>
<name>A0ABS5R298_9LACO</name>
<keyword evidence="1" id="KW-0812">Transmembrane</keyword>
<dbReference type="PANTHER" id="PTHR40076">
    <property type="entry name" value="MEMBRANE PROTEIN-RELATED"/>
    <property type="match status" value="1"/>
</dbReference>
<keyword evidence="1" id="KW-0472">Membrane</keyword>
<dbReference type="Pfam" id="PF06161">
    <property type="entry name" value="DUF975"/>
    <property type="match status" value="1"/>
</dbReference>
<dbReference type="EMBL" id="JAAMFK010000004">
    <property type="protein sequence ID" value="MBS9338776.1"/>
    <property type="molecule type" value="Genomic_DNA"/>
</dbReference>
<comment type="caution">
    <text evidence="2">The sequence shown here is derived from an EMBL/GenBank/DDBJ whole genome shotgun (WGS) entry which is preliminary data.</text>
</comment>
<keyword evidence="3" id="KW-1185">Reference proteome</keyword>
<evidence type="ECO:0000256" key="1">
    <source>
        <dbReference type="SAM" id="Phobius"/>
    </source>
</evidence>
<dbReference type="InterPro" id="IPR010380">
    <property type="entry name" value="DUF975"/>
</dbReference>
<proteinExistence type="predicted"/>
<reference evidence="2 3" key="1">
    <citation type="submission" date="2020-02" db="EMBL/GenBank/DDBJ databases">
        <title>Fructobacillus sp. isolated from paper mulberry of Taiwan.</title>
        <authorList>
            <person name="Lin S.-T."/>
        </authorList>
    </citation>
    <scope>NUCLEOTIDE SEQUENCE [LARGE SCALE GENOMIC DNA]</scope>
    <source>
        <strain evidence="2 3">M2-14</strain>
    </source>
</reference>
<feature type="transmembrane region" description="Helical" evidence="1">
    <location>
        <begin position="112"/>
        <end position="140"/>
    </location>
</feature>
<accession>A0ABS5R298</accession>
<dbReference type="RefSeq" id="WP_213809060.1">
    <property type="nucleotide sequence ID" value="NZ_JAAMFK010000004.1"/>
</dbReference>
<protein>
    <submittedName>
        <fullName evidence="2">DUF975 family protein</fullName>
    </submittedName>
</protein>
<dbReference type="PANTHER" id="PTHR40076:SF1">
    <property type="entry name" value="MEMBRANE PROTEIN"/>
    <property type="match status" value="1"/>
</dbReference>
<keyword evidence="1" id="KW-1133">Transmembrane helix</keyword>
<evidence type="ECO:0000313" key="2">
    <source>
        <dbReference type="EMBL" id="MBS9338776.1"/>
    </source>
</evidence>
<dbReference type="Proteomes" id="UP001519504">
    <property type="component" value="Unassembled WGS sequence"/>
</dbReference>
<feature type="transmembrane region" description="Helical" evidence="1">
    <location>
        <begin position="183"/>
        <end position="207"/>
    </location>
</feature>